<evidence type="ECO:0000313" key="2">
    <source>
        <dbReference type="Proteomes" id="UP000002384"/>
    </source>
</evidence>
<dbReference type="AlphaFoldDB" id="B7K8M2"/>
<name>B7K8M2_GLOC7</name>
<dbReference type="RefSeq" id="WP_015954820.1">
    <property type="nucleotide sequence ID" value="NC_011729.1"/>
</dbReference>
<evidence type="ECO:0000313" key="1">
    <source>
        <dbReference type="EMBL" id="ACK71220.1"/>
    </source>
</evidence>
<dbReference type="KEGG" id="cyc:PCC7424_2813"/>
<organism evidence="1 2">
    <name type="scientific">Gloeothece citriformis (strain PCC 7424)</name>
    <name type="common">Cyanothece sp. (strain PCC 7424)</name>
    <dbReference type="NCBI Taxonomy" id="65393"/>
    <lineage>
        <taxon>Bacteria</taxon>
        <taxon>Bacillati</taxon>
        <taxon>Cyanobacteriota</taxon>
        <taxon>Cyanophyceae</taxon>
        <taxon>Oscillatoriophycideae</taxon>
        <taxon>Chroococcales</taxon>
        <taxon>Aphanothecaceae</taxon>
        <taxon>Gloeothece</taxon>
        <taxon>Gloeothece citriformis</taxon>
    </lineage>
</organism>
<reference evidence="2" key="1">
    <citation type="journal article" date="2011" name="MBio">
        <title>Novel metabolic attributes of the genus Cyanothece, comprising a group of unicellular nitrogen-fixing Cyanobacteria.</title>
        <authorList>
            <person name="Bandyopadhyay A."/>
            <person name="Elvitigala T."/>
            <person name="Welsh E."/>
            <person name="Stockel J."/>
            <person name="Liberton M."/>
            <person name="Min H."/>
            <person name="Sherman L.A."/>
            <person name="Pakrasi H.B."/>
        </authorList>
    </citation>
    <scope>NUCLEOTIDE SEQUENCE [LARGE SCALE GENOMIC DNA]</scope>
    <source>
        <strain evidence="2">PCC 7424</strain>
    </source>
</reference>
<dbReference type="Proteomes" id="UP000002384">
    <property type="component" value="Chromosome"/>
</dbReference>
<sequence length="55" mass="5966">MQLAQDVAAKYGLGALDALHIACAISVEADEFITTEKTTKPLHRVREIQVISIAD</sequence>
<protein>
    <recommendedName>
        <fullName evidence="3">PIN domain-containing protein</fullName>
    </recommendedName>
</protein>
<dbReference type="eggNOG" id="COG1848">
    <property type="taxonomic scope" value="Bacteria"/>
</dbReference>
<proteinExistence type="predicted"/>
<dbReference type="STRING" id="65393.PCC7424_2813"/>
<dbReference type="EMBL" id="CP001291">
    <property type="protein sequence ID" value="ACK71220.1"/>
    <property type="molecule type" value="Genomic_DNA"/>
</dbReference>
<gene>
    <name evidence="1" type="ordered locus">PCC7424_2813</name>
</gene>
<dbReference type="HOGENOM" id="CLU_3100900_0_0_3"/>
<evidence type="ECO:0008006" key="3">
    <source>
        <dbReference type="Google" id="ProtNLM"/>
    </source>
</evidence>
<accession>B7K8M2</accession>
<keyword evidence="2" id="KW-1185">Reference proteome</keyword>